<dbReference type="NCBIfam" id="TIGR01972">
    <property type="entry name" value="NDH_I_M"/>
    <property type="match status" value="1"/>
</dbReference>
<dbReference type="OrthoDB" id="9805769at2"/>
<dbReference type="PANTHER" id="PTHR43507:SF1">
    <property type="entry name" value="NADH-UBIQUINONE OXIDOREDUCTASE CHAIN 4"/>
    <property type="match status" value="1"/>
</dbReference>
<organism evidence="10 11">
    <name type="scientific">Desulfomonile tiedjei (strain ATCC 49306 / DSM 6799 / DCB-1)</name>
    <dbReference type="NCBI Taxonomy" id="706587"/>
    <lineage>
        <taxon>Bacteria</taxon>
        <taxon>Pseudomonadati</taxon>
        <taxon>Thermodesulfobacteriota</taxon>
        <taxon>Desulfomonilia</taxon>
        <taxon>Desulfomonilales</taxon>
        <taxon>Desulfomonilaceae</taxon>
        <taxon>Desulfomonile</taxon>
    </lineage>
</organism>
<feature type="transmembrane region" description="Helical" evidence="8">
    <location>
        <begin position="6"/>
        <end position="23"/>
    </location>
</feature>
<feature type="transmembrane region" description="Helical" evidence="8">
    <location>
        <begin position="134"/>
        <end position="151"/>
    </location>
</feature>
<dbReference type="GO" id="GO:0048039">
    <property type="term" value="F:ubiquinone binding"/>
    <property type="evidence" value="ECO:0007669"/>
    <property type="project" value="TreeGrafter"/>
</dbReference>
<dbReference type="Proteomes" id="UP000006055">
    <property type="component" value="Chromosome"/>
</dbReference>
<reference evidence="11" key="1">
    <citation type="submission" date="2012-06" db="EMBL/GenBank/DDBJ databases">
        <title>Complete sequence of chromosome of Desulfomonile tiedjei DSM 6799.</title>
        <authorList>
            <person name="Lucas S."/>
            <person name="Copeland A."/>
            <person name="Lapidus A."/>
            <person name="Glavina del Rio T."/>
            <person name="Dalin E."/>
            <person name="Tice H."/>
            <person name="Bruce D."/>
            <person name="Goodwin L."/>
            <person name="Pitluck S."/>
            <person name="Peters L."/>
            <person name="Ovchinnikova G."/>
            <person name="Zeytun A."/>
            <person name="Lu M."/>
            <person name="Kyrpides N."/>
            <person name="Mavromatis K."/>
            <person name="Ivanova N."/>
            <person name="Brettin T."/>
            <person name="Detter J.C."/>
            <person name="Han C."/>
            <person name="Larimer F."/>
            <person name="Land M."/>
            <person name="Hauser L."/>
            <person name="Markowitz V."/>
            <person name="Cheng J.-F."/>
            <person name="Hugenholtz P."/>
            <person name="Woyke T."/>
            <person name="Wu D."/>
            <person name="Spring S."/>
            <person name="Schroeder M."/>
            <person name="Brambilla E."/>
            <person name="Klenk H.-P."/>
            <person name="Eisen J.A."/>
        </authorList>
    </citation>
    <scope>NUCLEOTIDE SEQUENCE [LARGE SCALE GENOMIC DNA]</scope>
    <source>
        <strain evidence="11">ATCC 49306 / DSM 6799 / DCB-1</strain>
    </source>
</reference>
<dbReference type="InterPro" id="IPR001750">
    <property type="entry name" value="ND/Mrp_TM"/>
</dbReference>
<keyword evidence="5 8" id="KW-0472">Membrane</keyword>
<evidence type="ECO:0000313" key="10">
    <source>
        <dbReference type="EMBL" id="AFM27370.1"/>
    </source>
</evidence>
<dbReference type="HOGENOM" id="CLU_007100_4_4_7"/>
<dbReference type="GO" id="GO:0016020">
    <property type="term" value="C:membrane"/>
    <property type="evidence" value="ECO:0007669"/>
    <property type="project" value="UniProtKB-SubCell"/>
</dbReference>
<feature type="transmembrane region" description="Helical" evidence="8">
    <location>
        <begin position="204"/>
        <end position="222"/>
    </location>
</feature>
<evidence type="ECO:0000256" key="1">
    <source>
        <dbReference type="ARBA" id="ARBA00004127"/>
    </source>
</evidence>
<dbReference type="InterPro" id="IPR003918">
    <property type="entry name" value="NADH_UbQ_OxRdtase"/>
</dbReference>
<feature type="transmembrane region" description="Helical" evidence="8">
    <location>
        <begin position="109"/>
        <end position="128"/>
    </location>
</feature>
<feature type="domain" description="NADH:quinone oxidoreductase/Mrp antiporter transmembrane" evidence="9">
    <location>
        <begin position="128"/>
        <end position="419"/>
    </location>
</feature>
<feature type="transmembrane region" description="Helical" evidence="8">
    <location>
        <begin position="243"/>
        <end position="265"/>
    </location>
</feature>
<dbReference type="PRINTS" id="PR01437">
    <property type="entry name" value="NUOXDRDTASE4"/>
</dbReference>
<evidence type="ECO:0000256" key="4">
    <source>
        <dbReference type="ARBA" id="ARBA00022989"/>
    </source>
</evidence>
<proteinExistence type="inferred from homology"/>
<dbReference type="GO" id="GO:0012505">
    <property type="term" value="C:endomembrane system"/>
    <property type="evidence" value="ECO:0007669"/>
    <property type="project" value="UniProtKB-SubCell"/>
</dbReference>
<dbReference type="GO" id="GO:0008137">
    <property type="term" value="F:NADH dehydrogenase (ubiquinone) activity"/>
    <property type="evidence" value="ECO:0007669"/>
    <property type="project" value="InterPro"/>
</dbReference>
<keyword evidence="10" id="KW-0560">Oxidoreductase</keyword>
<evidence type="ECO:0000256" key="5">
    <source>
        <dbReference type="ARBA" id="ARBA00023136"/>
    </source>
</evidence>
<evidence type="ECO:0000256" key="6">
    <source>
        <dbReference type="RuleBase" id="RU000320"/>
    </source>
</evidence>
<evidence type="ECO:0000256" key="8">
    <source>
        <dbReference type="SAM" id="Phobius"/>
    </source>
</evidence>
<keyword evidence="4 8" id="KW-1133">Transmembrane helix</keyword>
<comment type="subcellular location">
    <subcellularLocation>
        <location evidence="1">Endomembrane system</location>
        <topology evidence="1">Multi-pass membrane protein</topology>
    </subcellularLocation>
    <subcellularLocation>
        <location evidence="6">Membrane</location>
        <topology evidence="6">Multi-pass membrane protein</topology>
    </subcellularLocation>
</comment>
<dbReference type="GO" id="GO:0003954">
    <property type="term" value="F:NADH dehydrogenase activity"/>
    <property type="evidence" value="ECO:0007669"/>
    <property type="project" value="TreeGrafter"/>
</dbReference>
<feature type="transmembrane region" description="Helical" evidence="8">
    <location>
        <begin position="410"/>
        <end position="429"/>
    </location>
</feature>
<dbReference type="GO" id="GO:0015990">
    <property type="term" value="P:electron transport coupled proton transport"/>
    <property type="evidence" value="ECO:0007669"/>
    <property type="project" value="TreeGrafter"/>
</dbReference>
<evidence type="ECO:0000256" key="2">
    <source>
        <dbReference type="ARBA" id="ARBA00009025"/>
    </source>
</evidence>
<feature type="compositionally biased region" description="Polar residues" evidence="7">
    <location>
        <begin position="501"/>
        <end position="515"/>
    </location>
</feature>
<dbReference type="RefSeq" id="WP_014812478.1">
    <property type="nucleotide sequence ID" value="NC_018025.1"/>
</dbReference>
<keyword evidence="3 6" id="KW-0812">Transmembrane</keyword>
<dbReference type="NCBIfam" id="NF004498">
    <property type="entry name" value="PRK05846.1-1"/>
    <property type="match status" value="1"/>
</dbReference>
<accession>I4CCS9</accession>
<dbReference type="InterPro" id="IPR010227">
    <property type="entry name" value="NADH_Q_OxRdtase_chainM/4"/>
</dbReference>
<feature type="transmembrane region" description="Helical" evidence="8">
    <location>
        <begin position="271"/>
        <end position="296"/>
    </location>
</feature>
<feature type="transmembrane region" description="Helical" evidence="8">
    <location>
        <begin position="332"/>
        <end position="351"/>
    </location>
</feature>
<evidence type="ECO:0000259" key="9">
    <source>
        <dbReference type="Pfam" id="PF00361"/>
    </source>
</evidence>
<dbReference type="GO" id="GO:0042773">
    <property type="term" value="P:ATP synthesis coupled electron transport"/>
    <property type="evidence" value="ECO:0007669"/>
    <property type="project" value="InterPro"/>
</dbReference>
<feature type="transmembrane region" description="Helical" evidence="8">
    <location>
        <begin position="372"/>
        <end position="390"/>
    </location>
</feature>
<comment type="similarity">
    <text evidence="2">Belongs to the complex I subunit 4 family.</text>
</comment>
<dbReference type="PANTHER" id="PTHR43507">
    <property type="entry name" value="NADH-UBIQUINONE OXIDOREDUCTASE CHAIN 4"/>
    <property type="match status" value="1"/>
</dbReference>
<sequence length="515" mass="56219">MILVLLILIPFLGGIVTWILAGREVRWSRWISLAALAIDLAGAVYLAFIAWSSPGTWLADIQLEWMPQLGISFHLAMDGLSLVLVFLTLFLGIIAVACSWTEIQENAGFFHFLLMTVLSGILGVFLAFDLILFYFFWEVMLVPMYFLIGIWGHENRIYAAVKFFIFTQAGGLLMLFAMLGLYFVNGGSTGTYTFDYFQLLENPVTGPFSFWLMLGFFAAFAVKLPAVPFHTWLPDAHTEAPTAGSVILAGLLLKTGAYGLLRFILPLFPEASASFAPVAMIMGLVGILYGAVLAFAQTDLKRLVAYTSVSHLGFVLLGVFACNQWALQGAVVQMVAHGLSTGALFVLVGALQERIHSREMSRMGGLWASVPRMGGAVLFFALASLGLPGLGNFVGEFLILVGVYQANPFYTVPAVFGLVFAAVYSLWLVQKAFYGQSNERWQLPDLSLRETAMAASMIVGLLWLGLHPQPLLSVTRPAVEAIQASEEASRDASRQDSSSEIKSANVPNAFESGNR</sequence>
<dbReference type="EC" id="1.6.5.3" evidence="10"/>
<keyword evidence="11" id="KW-1185">Reference proteome</keyword>
<dbReference type="EMBL" id="CP003360">
    <property type="protein sequence ID" value="AFM27370.1"/>
    <property type="molecule type" value="Genomic_DNA"/>
</dbReference>
<gene>
    <name evidence="10" type="ordered locus">Desti_4751</name>
</gene>
<feature type="transmembrane region" description="Helical" evidence="8">
    <location>
        <begin position="163"/>
        <end position="184"/>
    </location>
</feature>
<evidence type="ECO:0000256" key="7">
    <source>
        <dbReference type="SAM" id="MobiDB-lite"/>
    </source>
</evidence>
<evidence type="ECO:0000313" key="11">
    <source>
        <dbReference type="Proteomes" id="UP000006055"/>
    </source>
</evidence>
<dbReference type="eggNOG" id="COG1008">
    <property type="taxonomic scope" value="Bacteria"/>
</dbReference>
<name>I4CCS9_DESTA</name>
<feature type="transmembrane region" description="Helical" evidence="8">
    <location>
        <begin position="303"/>
        <end position="326"/>
    </location>
</feature>
<dbReference type="STRING" id="706587.Desti_4751"/>
<dbReference type="PATRIC" id="fig|706587.4.peg.5379"/>
<feature type="region of interest" description="Disordered" evidence="7">
    <location>
        <begin position="485"/>
        <end position="515"/>
    </location>
</feature>
<protein>
    <submittedName>
        <fullName evidence="10">NADH dehydrogenase subunit M</fullName>
        <ecNumber evidence="10">1.6.5.3</ecNumber>
    </submittedName>
</protein>
<dbReference type="Pfam" id="PF00361">
    <property type="entry name" value="Proton_antipo_M"/>
    <property type="match status" value="1"/>
</dbReference>
<dbReference type="AlphaFoldDB" id="I4CCS9"/>
<feature type="transmembrane region" description="Helical" evidence="8">
    <location>
        <begin position="30"/>
        <end position="51"/>
    </location>
</feature>
<dbReference type="KEGG" id="dti:Desti_4751"/>
<evidence type="ECO:0000256" key="3">
    <source>
        <dbReference type="ARBA" id="ARBA00022692"/>
    </source>
</evidence>
<feature type="transmembrane region" description="Helical" evidence="8">
    <location>
        <begin position="71"/>
        <end position="97"/>
    </location>
</feature>
<feature type="compositionally biased region" description="Basic and acidic residues" evidence="7">
    <location>
        <begin position="487"/>
        <end position="499"/>
    </location>
</feature>